<dbReference type="AlphaFoldDB" id="C0PNA0"/>
<dbReference type="EMBL" id="BT069769">
    <property type="protein sequence ID" value="ACN36666.1"/>
    <property type="molecule type" value="mRNA"/>
</dbReference>
<evidence type="ECO:0000313" key="2">
    <source>
        <dbReference type="EMBL" id="ACN36666.1"/>
    </source>
</evidence>
<dbReference type="KEGG" id="zma:100384309"/>
<name>C0PNA0_MAIZE</name>
<organism evidence="2">
    <name type="scientific">Zea mays</name>
    <name type="common">Maize</name>
    <dbReference type="NCBI Taxonomy" id="4577"/>
    <lineage>
        <taxon>Eukaryota</taxon>
        <taxon>Viridiplantae</taxon>
        <taxon>Streptophyta</taxon>
        <taxon>Embryophyta</taxon>
        <taxon>Tracheophyta</taxon>
        <taxon>Spermatophyta</taxon>
        <taxon>Magnoliopsida</taxon>
        <taxon>Liliopsida</taxon>
        <taxon>Poales</taxon>
        <taxon>Poaceae</taxon>
        <taxon>PACMAD clade</taxon>
        <taxon>Panicoideae</taxon>
        <taxon>Andropogonodae</taxon>
        <taxon>Andropogoneae</taxon>
        <taxon>Tripsacinae</taxon>
        <taxon>Zea</taxon>
    </lineage>
</organism>
<sequence>MTSPRAIASAARPRPYVHPARLSSASTRTVVADLGLRRPISISAVAAAMPSPLRRRRTAMPSPERMRTATTDLPGATGFQTGRKVANAGGYAIWFLTTRRWKAVGAGGQGIRTTAVASKTGRGTDGATGAGAQARSQGPHPTNVATAAGAETRARGGGMTAVEGRTSSVEAL</sequence>
<reference evidence="2" key="2">
    <citation type="submission" date="2012-06" db="EMBL/GenBank/DDBJ databases">
        <authorList>
            <person name="Yu Y."/>
            <person name="Currie J."/>
            <person name="Lomeli R."/>
            <person name="Angelova A."/>
            <person name="Collura K."/>
            <person name="Wissotski M."/>
            <person name="Campos D."/>
            <person name="Kudrna D."/>
            <person name="Golser W."/>
            <person name="Ashely E."/>
            <person name="Descour A."/>
            <person name="Fernandes J."/>
            <person name="Soderlund C."/>
            <person name="Walbot V."/>
        </authorList>
    </citation>
    <scope>NUCLEOTIDE SEQUENCE</scope>
    <source>
        <strain evidence="2">B73</strain>
    </source>
</reference>
<accession>C0PNA0</accession>
<dbReference type="RefSeq" id="NP_001170335.1">
    <property type="nucleotide sequence ID" value="NM_001176864.1"/>
</dbReference>
<dbReference type="GeneID" id="100384309"/>
<feature type="compositionally biased region" description="Polar residues" evidence="1">
    <location>
        <begin position="134"/>
        <end position="144"/>
    </location>
</feature>
<feature type="region of interest" description="Disordered" evidence="1">
    <location>
        <begin position="52"/>
        <end position="81"/>
    </location>
</feature>
<feature type="region of interest" description="Disordered" evidence="1">
    <location>
        <begin position="118"/>
        <end position="172"/>
    </location>
</feature>
<reference evidence="2" key="1">
    <citation type="journal article" date="2009" name="PLoS Genet.">
        <title>Sequencing, mapping, and analysis of 27,455 maize full-length cDNAs.</title>
        <authorList>
            <person name="Soderlund C."/>
            <person name="Descour A."/>
            <person name="Kudrna D."/>
            <person name="Bomhoff M."/>
            <person name="Boyd L."/>
            <person name="Currie J."/>
            <person name="Angelova A."/>
            <person name="Collura K."/>
            <person name="Wissotski M."/>
            <person name="Ashley E."/>
            <person name="Morrow D."/>
            <person name="Fernandes J."/>
            <person name="Walbot V."/>
            <person name="Yu Y."/>
        </authorList>
    </citation>
    <scope>NUCLEOTIDE SEQUENCE</scope>
    <source>
        <strain evidence="2">B73</strain>
    </source>
</reference>
<evidence type="ECO:0000256" key="1">
    <source>
        <dbReference type="SAM" id="MobiDB-lite"/>
    </source>
</evidence>
<proteinExistence type="evidence at transcript level"/>
<dbReference type="OrthoDB" id="10518908at2759"/>
<protein>
    <submittedName>
        <fullName evidence="2">Uncharacterized protein</fullName>
    </submittedName>
</protein>